<protein>
    <submittedName>
        <fullName evidence="2">RCG52059</fullName>
    </submittedName>
</protein>
<evidence type="ECO:0000256" key="1">
    <source>
        <dbReference type="SAM" id="Phobius"/>
    </source>
</evidence>
<evidence type="ECO:0000313" key="2">
    <source>
        <dbReference type="EMBL" id="EDL85545.1"/>
    </source>
</evidence>
<dbReference type="EMBL" id="CH474015">
    <property type="protein sequence ID" value="EDL85545.1"/>
    <property type="molecule type" value="Genomic_DNA"/>
</dbReference>
<feature type="transmembrane region" description="Helical" evidence="1">
    <location>
        <begin position="12"/>
        <end position="33"/>
    </location>
</feature>
<accession>A6K3F5</accession>
<organism evidence="2 3">
    <name type="scientific">Rattus norvegicus</name>
    <name type="common">Rat</name>
    <dbReference type="NCBI Taxonomy" id="10116"/>
    <lineage>
        <taxon>Eukaryota</taxon>
        <taxon>Metazoa</taxon>
        <taxon>Chordata</taxon>
        <taxon>Craniata</taxon>
        <taxon>Vertebrata</taxon>
        <taxon>Euteleostomi</taxon>
        <taxon>Mammalia</taxon>
        <taxon>Eutheria</taxon>
        <taxon>Euarchontoglires</taxon>
        <taxon>Glires</taxon>
        <taxon>Rodentia</taxon>
        <taxon>Myomorpha</taxon>
        <taxon>Muroidea</taxon>
        <taxon>Muridae</taxon>
        <taxon>Murinae</taxon>
        <taxon>Rattus</taxon>
    </lineage>
</organism>
<dbReference type="AlphaFoldDB" id="A6K3F5"/>
<name>A6K3F5_RAT</name>
<gene>
    <name evidence="2" type="ORF">rCG_52059</name>
</gene>
<keyword evidence="1" id="KW-0472">Membrane</keyword>
<reference evidence="2 3" key="1">
    <citation type="submission" date="2005-09" db="EMBL/GenBank/DDBJ databases">
        <authorList>
            <person name="Mural R.J."/>
            <person name="Li P.W."/>
            <person name="Adams M.D."/>
            <person name="Amanatides P.G."/>
            <person name="Baden-Tillson H."/>
            <person name="Barnstead M."/>
            <person name="Chin S.H."/>
            <person name="Dew I."/>
            <person name="Evans C.A."/>
            <person name="Ferriera S."/>
            <person name="Flanigan M."/>
            <person name="Fosler C."/>
            <person name="Glodek A."/>
            <person name="Gu Z."/>
            <person name="Holt R.A."/>
            <person name="Jennings D."/>
            <person name="Kraft C.L."/>
            <person name="Lu F."/>
            <person name="Nguyen T."/>
            <person name="Nusskern D.R."/>
            <person name="Pfannkoch C.M."/>
            <person name="Sitter C."/>
            <person name="Sutton G.G."/>
            <person name="Venter J.C."/>
            <person name="Wang Z."/>
            <person name="Woodage T."/>
            <person name="Zheng X.H."/>
            <person name="Zhong F."/>
        </authorList>
    </citation>
    <scope>NUCLEOTIDE SEQUENCE [LARGE SCALE GENOMIC DNA]</scope>
    <source>
        <strain>BN</strain>
        <strain evidence="3">Sprague-Dawley</strain>
    </source>
</reference>
<evidence type="ECO:0000313" key="3">
    <source>
        <dbReference type="Proteomes" id="UP000234681"/>
    </source>
</evidence>
<proteinExistence type="predicted"/>
<keyword evidence="1" id="KW-0812">Transmembrane</keyword>
<dbReference type="Proteomes" id="UP000234681">
    <property type="component" value="Chromosome 2"/>
</dbReference>
<keyword evidence="1" id="KW-1133">Transmembrane helix</keyword>
<sequence>MLCLTRHSLGRGTVGITLCSGKFFSLGLLTIWLTEKKGCIPFQCQPSRPRPLSMQLLTIQTLPFVSIFHHYI</sequence>